<sequence>MRFPCGRLVRLSQYGLAVAFLGLVCLASSLICVFYFEQVEDMVQTALERQTIFMNDSVFLEAWQNPPLTPITKVYVFNVTNQEDVLAGNASRFQIEEIGPFVYSARTIKRVVDWGQDGKTLTFQSKTTYQYLPKESAFPDDRTTFVVVPNVLLMTGMLKTEVRPMSSFIKRNIIWPILTSTGYKTPFLHLSVADFVWGYEDELGCLDSDPSTENEDLEEDLFGDDFVREPAKPKMSERSYRRPDGRCMFGTLVGRNDTWESPIMIQTGLGDIRSKGQLLKSKGKSSFGAWTPNSPCDSLIGTQEPSALPPQLPDTFNLFLGIMCRAIGMEHDGIIQYGQIHAKRYVPVRNSFNFTQDSCYHVKSLHQLPPGALSASTCTDGAPLLVSFPHYEGGSPWYLDQVDGLTPSETELHLPQIDVEPTFGAPLSIKIRFQVSLLLERDSDFPPLTNLTSQQTLLPVFWVEEGFGSPPDRELTILQLGLHLPFYVAVGLPLMVTVTALLLFGFAVLCCTHKTIFEPPTHFVMSKYETVPCEDLTNHHLQSLSPTKS</sequence>
<protein>
    <recommendedName>
        <fullName evidence="11">Scavenger receptor class B member 1</fullName>
    </recommendedName>
    <alternativeName>
        <fullName evidence="12">SR-BI</fullName>
    </alternativeName>
</protein>
<evidence type="ECO:0000256" key="4">
    <source>
        <dbReference type="ARBA" id="ARBA00022475"/>
    </source>
</evidence>
<name>A0A553PBL3_TIGCA</name>
<dbReference type="GO" id="GO:0005044">
    <property type="term" value="F:scavenger receptor activity"/>
    <property type="evidence" value="ECO:0007669"/>
    <property type="project" value="TreeGrafter"/>
</dbReference>
<evidence type="ECO:0000256" key="2">
    <source>
        <dbReference type="ARBA" id="ARBA00004651"/>
    </source>
</evidence>
<evidence type="ECO:0000256" key="12">
    <source>
        <dbReference type="ARBA" id="ARBA00042244"/>
    </source>
</evidence>
<keyword evidence="7 13" id="KW-0472">Membrane</keyword>
<evidence type="ECO:0000313" key="14">
    <source>
        <dbReference type="EMBL" id="TRY75075.1"/>
    </source>
</evidence>
<keyword evidence="4" id="KW-1003">Cell membrane</keyword>
<dbReference type="GO" id="GO:0005901">
    <property type="term" value="C:caveola"/>
    <property type="evidence" value="ECO:0007669"/>
    <property type="project" value="UniProtKB-SubCell"/>
</dbReference>
<dbReference type="STRING" id="6832.A0A553PBL3"/>
<dbReference type="Proteomes" id="UP000318571">
    <property type="component" value="Chromosome 2"/>
</dbReference>
<evidence type="ECO:0000256" key="6">
    <source>
        <dbReference type="ARBA" id="ARBA00022989"/>
    </source>
</evidence>
<keyword evidence="5 13" id="KW-0812">Transmembrane</keyword>
<evidence type="ECO:0000256" key="1">
    <source>
        <dbReference type="ARBA" id="ARBA00004189"/>
    </source>
</evidence>
<evidence type="ECO:0000256" key="3">
    <source>
        <dbReference type="ARBA" id="ARBA00010532"/>
    </source>
</evidence>
<evidence type="ECO:0000256" key="13">
    <source>
        <dbReference type="SAM" id="Phobius"/>
    </source>
</evidence>
<reference evidence="14 15" key="1">
    <citation type="journal article" date="2018" name="Nat. Ecol. Evol.">
        <title>Genomic signatures of mitonuclear coevolution across populations of Tigriopus californicus.</title>
        <authorList>
            <person name="Barreto F.S."/>
            <person name="Watson E.T."/>
            <person name="Lima T.G."/>
            <person name="Willett C.S."/>
            <person name="Edmands S."/>
            <person name="Li W."/>
            <person name="Burton R.S."/>
        </authorList>
    </citation>
    <scope>NUCLEOTIDE SEQUENCE [LARGE SCALE GENOMIC DNA]</scope>
    <source>
        <strain evidence="14 15">San Diego</strain>
    </source>
</reference>
<dbReference type="Pfam" id="PF01130">
    <property type="entry name" value="CD36"/>
    <property type="match status" value="1"/>
</dbReference>
<keyword evidence="15" id="KW-1185">Reference proteome</keyword>
<comment type="similarity">
    <text evidence="3">Belongs to the CD36 family.</text>
</comment>
<dbReference type="EMBL" id="VCGU01000005">
    <property type="protein sequence ID" value="TRY75075.1"/>
    <property type="molecule type" value="Genomic_DNA"/>
</dbReference>
<comment type="subcellular location">
    <subcellularLocation>
        <location evidence="2">Cell membrane</location>
        <topology evidence="2">Multi-pass membrane protein</topology>
    </subcellularLocation>
    <subcellularLocation>
        <location evidence="1">Membrane</location>
        <location evidence="1">Caveola</location>
        <topology evidence="1">Multi-pass membrane protein</topology>
    </subcellularLocation>
</comment>
<dbReference type="GO" id="GO:0005737">
    <property type="term" value="C:cytoplasm"/>
    <property type="evidence" value="ECO:0007669"/>
    <property type="project" value="TreeGrafter"/>
</dbReference>
<evidence type="ECO:0000256" key="10">
    <source>
        <dbReference type="ARBA" id="ARBA00023180"/>
    </source>
</evidence>
<feature type="transmembrane region" description="Helical" evidence="13">
    <location>
        <begin position="12"/>
        <end position="36"/>
    </location>
</feature>
<dbReference type="InterPro" id="IPR002159">
    <property type="entry name" value="CD36_fam"/>
</dbReference>
<feature type="transmembrane region" description="Helical" evidence="13">
    <location>
        <begin position="486"/>
        <end position="509"/>
    </location>
</feature>
<evidence type="ECO:0000256" key="8">
    <source>
        <dbReference type="ARBA" id="ARBA00023157"/>
    </source>
</evidence>
<comment type="caution">
    <text evidence="14">The sequence shown here is derived from an EMBL/GenBank/DDBJ whole genome shotgun (WGS) entry which is preliminary data.</text>
</comment>
<dbReference type="OMA" id="RNDTWES"/>
<keyword evidence="8" id="KW-1015">Disulfide bond</keyword>
<dbReference type="OrthoDB" id="195015at2759"/>
<proteinExistence type="inferred from homology"/>
<keyword evidence="6 13" id="KW-1133">Transmembrane helix</keyword>
<keyword evidence="10" id="KW-0325">Glycoprotein</keyword>
<evidence type="ECO:0000256" key="5">
    <source>
        <dbReference type="ARBA" id="ARBA00022692"/>
    </source>
</evidence>
<dbReference type="PANTHER" id="PTHR11923">
    <property type="entry name" value="SCAVENGER RECEPTOR CLASS B TYPE-1 SR-B1"/>
    <property type="match status" value="1"/>
</dbReference>
<dbReference type="PRINTS" id="PR01609">
    <property type="entry name" value="CD36FAMILY"/>
</dbReference>
<dbReference type="AlphaFoldDB" id="A0A553PBL3"/>
<evidence type="ECO:0000256" key="7">
    <source>
        <dbReference type="ARBA" id="ARBA00023136"/>
    </source>
</evidence>
<organism evidence="14 15">
    <name type="scientific">Tigriopus californicus</name>
    <name type="common">Marine copepod</name>
    <dbReference type="NCBI Taxonomy" id="6832"/>
    <lineage>
        <taxon>Eukaryota</taxon>
        <taxon>Metazoa</taxon>
        <taxon>Ecdysozoa</taxon>
        <taxon>Arthropoda</taxon>
        <taxon>Crustacea</taxon>
        <taxon>Multicrustacea</taxon>
        <taxon>Hexanauplia</taxon>
        <taxon>Copepoda</taxon>
        <taxon>Harpacticoida</taxon>
        <taxon>Harpacticidae</taxon>
        <taxon>Tigriopus</taxon>
    </lineage>
</organism>
<evidence type="ECO:0000256" key="9">
    <source>
        <dbReference type="ARBA" id="ARBA00023170"/>
    </source>
</evidence>
<accession>A0A553PBL3</accession>
<gene>
    <name evidence="14" type="ORF">TCAL_08572</name>
</gene>
<keyword evidence="9" id="KW-0675">Receptor</keyword>
<evidence type="ECO:0000256" key="11">
    <source>
        <dbReference type="ARBA" id="ARBA00040821"/>
    </source>
</evidence>
<dbReference type="PANTHER" id="PTHR11923:SF110">
    <property type="entry name" value="SCAVENGER RECEPTOR CLASS B MEMBER 1"/>
    <property type="match status" value="1"/>
</dbReference>
<evidence type="ECO:0000313" key="15">
    <source>
        <dbReference type="Proteomes" id="UP000318571"/>
    </source>
</evidence>